<proteinExistence type="predicted"/>
<dbReference type="AlphaFoldDB" id="A0AAV3P4T5"/>
<gene>
    <name evidence="1" type="ORF">LIER_42899</name>
</gene>
<sequence length="160" mass="16744">MVLFLVFSQPEWSSRAGGSPMLGNISGGNVGRNIASGGGLSATVLASHLNLSTNSGSGNLNVEGPNRLMGSMRQQASPQVMSMLGNSYPSAGGPLSQNHIQAVNNLNSMGMMNDVNSMISHSYLAGLVLQVVDSSSRLPAHSQERCIRVTMSRLADVVNE</sequence>
<dbReference type="EMBL" id="BAABME010031566">
    <property type="protein sequence ID" value="GAA0146243.1"/>
    <property type="molecule type" value="Genomic_DNA"/>
</dbReference>
<reference evidence="1 2" key="1">
    <citation type="submission" date="2024-01" db="EMBL/GenBank/DDBJ databases">
        <title>The complete chloroplast genome sequence of Lithospermum erythrorhizon: insights into the phylogenetic relationship among Boraginaceae species and the maternal lineages of purple gromwells.</title>
        <authorList>
            <person name="Okada T."/>
            <person name="Watanabe K."/>
        </authorList>
    </citation>
    <scope>NUCLEOTIDE SEQUENCE [LARGE SCALE GENOMIC DNA]</scope>
</reference>
<accession>A0AAV3P4T5</accession>
<organism evidence="1 2">
    <name type="scientific">Lithospermum erythrorhizon</name>
    <name type="common">Purple gromwell</name>
    <name type="synonym">Lithospermum officinale var. erythrorhizon</name>
    <dbReference type="NCBI Taxonomy" id="34254"/>
    <lineage>
        <taxon>Eukaryota</taxon>
        <taxon>Viridiplantae</taxon>
        <taxon>Streptophyta</taxon>
        <taxon>Embryophyta</taxon>
        <taxon>Tracheophyta</taxon>
        <taxon>Spermatophyta</taxon>
        <taxon>Magnoliopsida</taxon>
        <taxon>eudicotyledons</taxon>
        <taxon>Gunneridae</taxon>
        <taxon>Pentapetalae</taxon>
        <taxon>asterids</taxon>
        <taxon>lamiids</taxon>
        <taxon>Boraginales</taxon>
        <taxon>Boraginaceae</taxon>
        <taxon>Boraginoideae</taxon>
        <taxon>Lithospermeae</taxon>
        <taxon>Lithospermum</taxon>
    </lineage>
</organism>
<evidence type="ECO:0000313" key="1">
    <source>
        <dbReference type="EMBL" id="GAA0146243.1"/>
    </source>
</evidence>
<dbReference type="Proteomes" id="UP001454036">
    <property type="component" value="Unassembled WGS sequence"/>
</dbReference>
<keyword evidence="2" id="KW-1185">Reference proteome</keyword>
<comment type="caution">
    <text evidence="1">The sequence shown here is derived from an EMBL/GenBank/DDBJ whole genome shotgun (WGS) entry which is preliminary data.</text>
</comment>
<protein>
    <submittedName>
        <fullName evidence="1">General transcription factor</fullName>
    </submittedName>
</protein>
<evidence type="ECO:0000313" key="2">
    <source>
        <dbReference type="Proteomes" id="UP001454036"/>
    </source>
</evidence>
<name>A0AAV3P4T5_LITER</name>